<organism evidence="1 2">
    <name type="scientific">Phytophthora infestans (strain T30-4)</name>
    <name type="common">Potato late blight agent</name>
    <dbReference type="NCBI Taxonomy" id="403677"/>
    <lineage>
        <taxon>Eukaryota</taxon>
        <taxon>Sar</taxon>
        <taxon>Stramenopiles</taxon>
        <taxon>Oomycota</taxon>
        <taxon>Peronosporomycetes</taxon>
        <taxon>Peronosporales</taxon>
        <taxon>Peronosporaceae</taxon>
        <taxon>Phytophthora</taxon>
    </lineage>
</organism>
<dbReference type="Gene3D" id="1.10.238.10">
    <property type="entry name" value="EF-hand"/>
    <property type="match status" value="1"/>
</dbReference>
<reference evidence="2" key="1">
    <citation type="journal article" date="2009" name="Nature">
        <title>Genome sequence and analysis of the Irish potato famine pathogen Phytophthora infestans.</title>
        <authorList>
            <consortium name="The Broad Institute Genome Sequencing Platform"/>
            <person name="Haas B.J."/>
            <person name="Kamoun S."/>
            <person name="Zody M.C."/>
            <person name="Jiang R.H."/>
            <person name="Handsaker R.E."/>
            <person name="Cano L.M."/>
            <person name="Grabherr M."/>
            <person name="Kodira C.D."/>
            <person name="Raffaele S."/>
            <person name="Torto-Alalibo T."/>
            <person name="Bozkurt T.O."/>
            <person name="Ah-Fong A.M."/>
            <person name="Alvarado L."/>
            <person name="Anderson V.L."/>
            <person name="Armstrong M.R."/>
            <person name="Avrova A."/>
            <person name="Baxter L."/>
            <person name="Beynon J."/>
            <person name="Boevink P.C."/>
            <person name="Bollmann S.R."/>
            <person name="Bos J.I."/>
            <person name="Bulone V."/>
            <person name="Cai G."/>
            <person name="Cakir C."/>
            <person name="Carrington J.C."/>
            <person name="Chawner M."/>
            <person name="Conti L."/>
            <person name="Costanzo S."/>
            <person name="Ewan R."/>
            <person name="Fahlgren N."/>
            <person name="Fischbach M.A."/>
            <person name="Fugelstad J."/>
            <person name="Gilroy E.M."/>
            <person name="Gnerre S."/>
            <person name="Green P.J."/>
            <person name="Grenville-Briggs L.J."/>
            <person name="Griffith J."/>
            <person name="Grunwald N.J."/>
            <person name="Horn K."/>
            <person name="Horner N.R."/>
            <person name="Hu C.H."/>
            <person name="Huitema E."/>
            <person name="Jeong D.H."/>
            <person name="Jones A.M."/>
            <person name="Jones J.D."/>
            <person name="Jones R.W."/>
            <person name="Karlsson E.K."/>
            <person name="Kunjeti S.G."/>
            <person name="Lamour K."/>
            <person name="Liu Z."/>
            <person name="Ma L."/>
            <person name="Maclean D."/>
            <person name="Chibucos M.C."/>
            <person name="McDonald H."/>
            <person name="McWalters J."/>
            <person name="Meijer H.J."/>
            <person name="Morgan W."/>
            <person name="Morris P.F."/>
            <person name="Munro C.A."/>
            <person name="O'Neill K."/>
            <person name="Ospina-Giraldo M."/>
            <person name="Pinzon A."/>
            <person name="Pritchard L."/>
            <person name="Ramsahoye B."/>
            <person name="Ren Q."/>
            <person name="Restrepo S."/>
            <person name="Roy S."/>
            <person name="Sadanandom A."/>
            <person name="Savidor A."/>
            <person name="Schornack S."/>
            <person name="Schwartz D.C."/>
            <person name="Schumann U.D."/>
            <person name="Schwessinger B."/>
            <person name="Seyer L."/>
            <person name="Sharpe T."/>
            <person name="Silvar C."/>
            <person name="Song J."/>
            <person name="Studholme D.J."/>
            <person name="Sykes S."/>
            <person name="Thines M."/>
            <person name="van de Vondervoort P.J."/>
            <person name="Phuntumart V."/>
            <person name="Wawra S."/>
            <person name="Weide R."/>
            <person name="Win J."/>
            <person name="Young C."/>
            <person name="Zhou S."/>
            <person name="Fry W."/>
            <person name="Meyers B.C."/>
            <person name="van West P."/>
            <person name="Ristaino J."/>
            <person name="Govers F."/>
            <person name="Birch P.R."/>
            <person name="Whisson S.C."/>
            <person name="Judelson H.S."/>
            <person name="Nusbaum C."/>
        </authorList>
    </citation>
    <scope>NUCLEOTIDE SEQUENCE [LARGE SCALE GENOMIC DNA]</scope>
    <source>
        <strain evidence="2">T30-4</strain>
    </source>
</reference>
<dbReference type="GeneID" id="9464583"/>
<dbReference type="InterPro" id="IPR011992">
    <property type="entry name" value="EF-hand-dom_pair"/>
</dbReference>
<dbReference type="Proteomes" id="UP000006643">
    <property type="component" value="Unassembled WGS sequence"/>
</dbReference>
<dbReference type="VEuPathDB" id="FungiDB:PITG_03172"/>
<accession>D0MZJ7</accession>
<dbReference type="AlphaFoldDB" id="D0MZJ7"/>
<dbReference type="InParanoid" id="D0MZJ7"/>
<name>D0MZJ7_PHYIT</name>
<dbReference type="KEGG" id="pif:PITG_03172"/>
<dbReference type="STRING" id="403677.D0MZJ7"/>
<dbReference type="HOGENOM" id="CLU_095887_0_0_1"/>
<sequence length="238" mass="27857">MHATGSGADTSVEEQVQLRRVFRLLAFDTPLRRLEHKLERQAPRGRYAQLEQDSKREHYMKEKLKYLATLQDEENLGHELVSSKYPIDTKGLLTVYEQLGYQLSGQEKGRLEEVIWQVNDNLDGAICFEEFVNSYVRSRNDRSGLEPSEIFFLTCFLMFDKECCGRISLDDAMGILYLKYDEAMEREMEIHFGKLLDEGAHFVTFVEFHEATIKRLGELIDQQAPFARPNKFCKKLWR</sequence>
<proteinExistence type="predicted"/>
<dbReference type="OrthoDB" id="26525at2759"/>
<dbReference type="RefSeq" id="XP_002906259.1">
    <property type="nucleotide sequence ID" value="XM_002906213.1"/>
</dbReference>
<gene>
    <name evidence="1" type="ORF">PITG_03172</name>
</gene>
<protein>
    <recommendedName>
        <fullName evidence="3">Outer dynein arm-docking complex subunit 3</fullName>
    </recommendedName>
</protein>
<keyword evidence="2" id="KW-1185">Reference proteome</keyword>
<evidence type="ECO:0000313" key="1">
    <source>
        <dbReference type="EMBL" id="EEY65660.1"/>
    </source>
</evidence>
<dbReference type="OMA" id="IDQQAPF"/>
<dbReference type="SUPFAM" id="SSF47473">
    <property type="entry name" value="EF-hand"/>
    <property type="match status" value="1"/>
</dbReference>
<evidence type="ECO:0008006" key="3">
    <source>
        <dbReference type="Google" id="ProtNLM"/>
    </source>
</evidence>
<evidence type="ECO:0000313" key="2">
    <source>
        <dbReference type="Proteomes" id="UP000006643"/>
    </source>
</evidence>
<dbReference type="eggNOG" id="ENOG502S4TW">
    <property type="taxonomic scope" value="Eukaryota"/>
</dbReference>
<dbReference type="EMBL" id="DS028121">
    <property type="protein sequence ID" value="EEY65660.1"/>
    <property type="molecule type" value="Genomic_DNA"/>
</dbReference>